<dbReference type="AlphaFoldDB" id="A0A0F6W618"/>
<evidence type="ECO:0000313" key="3">
    <source>
        <dbReference type="Proteomes" id="UP000034883"/>
    </source>
</evidence>
<keyword evidence="1" id="KW-0472">Membrane</keyword>
<name>A0A0F6W618_9BACT</name>
<keyword evidence="3" id="KW-1185">Reference proteome</keyword>
<protein>
    <submittedName>
        <fullName evidence="2">Uncharacterized protein</fullName>
    </submittedName>
</protein>
<evidence type="ECO:0000256" key="1">
    <source>
        <dbReference type="SAM" id="Phobius"/>
    </source>
</evidence>
<dbReference type="Proteomes" id="UP000034883">
    <property type="component" value="Chromosome"/>
</dbReference>
<feature type="transmembrane region" description="Helical" evidence="1">
    <location>
        <begin position="83"/>
        <end position="100"/>
    </location>
</feature>
<dbReference type="EMBL" id="CP011125">
    <property type="protein sequence ID" value="AKF08190.1"/>
    <property type="molecule type" value="Genomic_DNA"/>
</dbReference>
<sequence>MMSPRDQLVCVLLVPVMGAPLVPIALGRLRDRTRGATRAAWMAVAWIWFFAWLAGDATGFVLWGRDIALLAIRSRGPIVELDAACVVLWAQLVVGSAWIARRVVYDR</sequence>
<organism evidence="2 3">
    <name type="scientific">Sandaracinus amylolyticus</name>
    <dbReference type="NCBI Taxonomy" id="927083"/>
    <lineage>
        <taxon>Bacteria</taxon>
        <taxon>Pseudomonadati</taxon>
        <taxon>Myxococcota</taxon>
        <taxon>Polyangia</taxon>
        <taxon>Polyangiales</taxon>
        <taxon>Sandaracinaceae</taxon>
        <taxon>Sandaracinus</taxon>
    </lineage>
</organism>
<reference evidence="2 3" key="1">
    <citation type="submission" date="2015-03" db="EMBL/GenBank/DDBJ databases">
        <title>Genome assembly of Sandaracinus amylolyticus DSM 53668.</title>
        <authorList>
            <person name="Sharma G."/>
            <person name="Subramanian S."/>
        </authorList>
    </citation>
    <scope>NUCLEOTIDE SEQUENCE [LARGE SCALE GENOMIC DNA]</scope>
    <source>
        <strain evidence="2 3">DSM 53668</strain>
    </source>
</reference>
<evidence type="ECO:0000313" key="2">
    <source>
        <dbReference type="EMBL" id="AKF08190.1"/>
    </source>
</evidence>
<gene>
    <name evidence="2" type="ORF">DB32_005339</name>
</gene>
<keyword evidence="1" id="KW-1133">Transmembrane helix</keyword>
<feature type="transmembrane region" description="Helical" evidence="1">
    <location>
        <begin position="42"/>
        <end position="63"/>
    </location>
</feature>
<keyword evidence="1" id="KW-0812">Transmembrane</keyword>
<accession>A0A0F6W618</accession>
<dbReference type="KEGG" id="samy:DB32_005339"/>
<proteinExistence type="predicted"/>